<evidence type="ECO:0000256" key="1">
    <source>
        <dbReference type="ARBA" id="ARBA00022801"/>
    </source>
</evidence>
<keyword evidence="4" id="KW-1185">Reference proteome</keyword>
<dbReference type="GO" id="GO:0016787">
    <property type="term" value="F:hydrolase activity"/>
    <property type="evidence" value="ECO:0007669"/>
    <property type="project" value="UniProtKB-KW"/>
</dbReference>
<evidence type="ECO:0000256" key="2">
    <source>
        <dbReference type="SAM" id="MobiDB-lite"/>
    </source>
</evidence>
<dbReference type="SUPFAM" id="SSF48208">
    <property type="entry name" value="Six-hairpin glycosidases"/>
    <property type="match status" value="1"/>
</dbReference>
<reference evidence="3 4" key="1">
    <citation type="submission" date="2021-03" db="EMBL/GenBank/DDBJ databases">
        <title>Genomic Encyclopedia of Type Strains, Phase IV (KMG-IV): sequencing the most valuable type-strain genomes for metagenomic binning, comparative biology and taxonomic classification.</title>
        <authorList>
            <person name="Goeker M."/>
        </authorList>
    </citation>
    <scope>NUCLEOTIDE SEQUENCE [LARGE SCALE GENOMIC DNA]</scope>
    <source>
        <strain evidence="3 4">DSM 15596</strain>
    </source>
</reference>
<organism evidence="3 4">
    <name type="scientific">Paenibacillus lactis</name>
    <dbReference type="NCBI Taxonomy" id="228574"/>
    <lineage>
        <taxon>Bacteria</taxon>
        <taxon>Bacillati</taxon>
        <taxon>Bacillota</taxon>
        <taxon>Bacilli</taxon>
        <taxon>Bacillales</taxon>
        <taxon>Paenibacillaceae</taxon>
        <taxon>Paenibacillus</taxon>
    </lineage>
</organism>
<dbReference type="InterPro" id="IPR008928">
    <property type="entry name" value="6-hairpin_glycosidase_sf"/>
</dbReference>
<dbReference type="Gene3D" id="1.50.10.10">
    <property type="match status" value="1"/>
</dbReference>
<name>A0ABS4FJ54_9BACL</name>
<dbReference type="PANTHER" id="PTHR33886">
    <property type="entry name" value="UNSATURATED RHAMNOGALACTURONAN HYDROLASE (EUROFUNG)"/>
    <property type="match status" value="1"/>
</dbReference>
<evidence type="ECO:0000313" key="3">
    <source>
        <dbReference type="EMBL" id="MBP1896291.1"/>
    </source>
</evidence>
<dbReference type="EMBL" id="JAGGKI010000022">
    <property type="protein sequence ID" value="MBP1896291.1"/>
    <property type="molecule type" value="Genomic_DNA"/>
</dbReference>
<comment type="caution">
    <text evidence="3">The sequence shown here is derived from an EMBL/GenBank/DDBJ whole genome shotgun (WGS) entry which is preliminary data.</text>
</comment>
<dbReference type="Proteomes" id="UP000706926">
    <property type="component" value="Unassembled WGS sequence"/>
</dbReference>
<evidence type="ECO:0000313" key="4">
    <source>
        <dbReference type="Proteomes" id="UP000706926"/>
    </source>
</evidence>
<dbReference type="InterPro" id="IPR010905">
    <property type="entry name" value="Glyco_hydro_88"/>
</dbReference>
<proteinExistence type="predicted"/>
<feature type="region of interest" description="Disordered" evidence="2">
    <location>
        <begin position="729"/>
        <end position="770"/>
    </location>
</feature>
<keyword evidence="1 3" id="KW-0378">Hydrolase</keyword>
<dbReference type="Pfam" id="PF07470">
    <property type="entry name" value="Glyco_hydro_88"/>
    <property type="match status" value="1"/>
</dbReference>
<feature type="compositionally biased region" description="Basic residues" evidence="2">
    <location>
        <begin position="759"/>
        <end position="770"/>
    </location>
</feature>
<sequence>MSKQDSSEYFDPAEGLAYQTEGSSIEHALTVIAQRYVGDHPPHPPVYRVSRSGPIRKRGDHAYVFPIGDMFPEMTEDQVVYAWGKLWVREGHTFPFLIQSDGPVRLYHNGRKRFGSAQGEAADPDTPVRIGIQLTEGWNHFVLEFRPGPGGAGGVFGTSNRKNKPYCFLAPSTERDGEEGWIVTRPLSGPLPVIPGVVESESFTGTDWLPARAEHDERADAGSPKGPMSVMYGDKPGYAAYAWAAVVNRSLAPAKVLVSGTAYGPVRFEWNGREAGFYPEAGSFCFMLDALAGRGELTARCECGPDGWGFRIDEVSPAGMLCAPRKVHGLKGEWLYLGPFRADAELEISEYFGMDTLAQPGGEKLFWTGGEPGACIRPFLENELFGRWNYPLGVTLYGLLETSKTLHRSDLEHYVLRHVEFATSHYEYSLWDRERFGAAGLNNQLSDIDSLDDCGSFGALAILADRLRPLKGACRAADDIARYIMTVQSRLPDGALYREVGVSRSMDLTMWCDDMYMSVPFLCRYAELAGDSRYLDEAAKQLLLYKSYLYMPDLQLMSHVYDVRQGQPSRTVWGRGNGWVFFSLAELLAVLPTGHPDYEPLLQFYRELAEGYRRVQGANGLWHQVLTDPESYEEASCTAMFIFGMARGVRRGWLRSTQLYAQAAVSGWKGLTARAIDGQGNVFGVCKGSSWSNSHSYYKHDLSWNVNDTHGIGIVLLAGVELLQLMRHTAREPEDDPQLKASTVPGETGGSPGGTQVHYKFKKGSGNKRK</sequence>
<protein>
    <submittedName>
        <fullName evidence="3">Rhamnogalacturonyl hydrolase YesR</fullName>
    </submittedName>
</protein>
<accession>A0ABS4FJ54</accession>
<dbReference type="GeneID" id="95407280"/>
<dbReference type="PANTHER" id="PTHR33886:SF8">
    <property type="entry name" value="UNSATURATED RHAMNOGALACTURONAN HYDROLASE (EUROFUNG)"/>
    <property type="match status" value="1"/>
</dbReference>
<dbReference type="RefSeq" id="WP_245256212.1">
    <property type="nucleotide sequence ID" value="NZ_CP139098.1"/>
</dbReference>
<dbReference type="InterPro" id="IPR052043">
    <property type="entry name" value="PolySaccharide_Degr_Enz"/>
</dbReference>
<gene>
    <name evidence="3" type="ORF">J2Z18_005418</name>
</gene>
<dbReference type="InterPro" id="IPR012341">
    <property type="entry name" value="6hp_glycosidase-like_sf"/>
</dbReference>